<proteinExistence type="inferred from homology"/>
<protein>
    <recommendedName>
        <fullName evidence="2">Autophagy-related protein 14</fullName>
    </recommendedName>
</protein>
<reference evidence="5" key="1">
    <citation type="journal article" date="2020" name="Stud. Mycol.">
        <title>101 Dothideomycetes genomes: a test case for predicting lifestyles and emergence of pathogens.</title>
        <authorList>
            <person name="Haridas S."/>
            <person name="Albert R."/>
            <person name="Binder M."/>
            <person name="Bloem J."/>
            <person name="Labutti K."/>
            <person name="Salamov A."/>
            <person name="Andreopoulos B."/>
            <person name="Baker S."/>
            <person name="Barry K."/>
            <person name="Bills G."/>
            <person name="Bluhm B."/>
            <person name="Cannon C."/>
            <person name="Castanera R."/>
            <person name="Culley D."/>
            <person name="Daum C."/>
            <person name="Ezra D."/>
            <person name="Gonzalez J."/>
            <person name="Henrissat B."/>
            <person name="Kuo A."/>
            <person name="Liang C."/>
            <person name="Lipzen A."/>
            <person name="Lutzoni F."/>
            <person name="Magnuson J."/>
            <person name="Mondo S."/>
            <person name="Nolan M."/>
            <person name="Ohm R."/>
            <person name="Pangilinan J."/>
            <person name="Park H.-J."/>
            <person name="Ramirez L."/>
            <person name="Alfaro M."/>
            <person name="Sun H."/>
            <person name="Tritt A."/>
            <person name="Yoshinaga Y."/>
            <person name="Zwiers L.-H."/>
            <person name="Turgeon B."/>
            <person name="Goodwin S."/>
            <person name="Spatafora J."/>
            <person name="Crous P."/>
            <person name="Grigoriev I."/>
        </authorList>
    </citation>
    <scope>NUCLEOTIDE SEQUENCE</scope>
    <source>
        <strain evidence="5">CBS 480.64</strain>
    </source>
</reference>
<gene>
    <name evidence="5" type="ORF">K470DRAFT_194944</name>
</gene>
<dbReference type="InterPro" id="IPR018791">
    <property type="entry name" value="UV_resistance/autophagy_Atg14"/>
</dbReference>
<sequence length="544" mass="61586">PWLLPSNRKLRNVVSISLRNHSLTTVLPRRARGKTIDDDAVPQMLQSPTKLAVLKEHSTIGHSRSSSDLRIDTGQSSNAGMMAQRPFQRRRQGTLEWAHATPQKRQEKLLDVTAKHIADVFFSIHVPGIKEPVYISEVVEQTMNPTWQQVDWSGCCSGATRQDWMTLAFWVRTAANGWRQLLQLSLCLTDLHYLGKSESGQMPRNTVIFHLSDGVYTSFESLSDYKPPPLAPPRDVQSPRALPTSSFDALLRLAKLEDSISDAVETREQIAADLGEFLRGHDDALSERGQVSRARDRLKTIEYAKTTIERQLEKARKQQAEKRAALAHRRRLMEQGKRDDGISSARLHQARQDMPQIHDEHAVQMRAIANQRRRICEDVHKIYSIQSVPGQSLAFTIRDLPVLNPDHLDGLQADQAAAALGYVVHVVQLLAIYLMHPLPYHVHYCGSTSTIEDLISLLKTGNTTDDRRLRTYPLFIKGVPRFRFEYAVFLLNKNIQLLLESIYHVRGLDIRHTLPNLKYLLYLSTAGEGELPARKVGGVRGLVK</sequence>
<dbReference type="GO" id="GO:0032991">
    <property type="term" value="C:protein-containing complex"/>
    <property type="evidence" value="ECO:0007669"/>
    <property type="project" value="UniProtKB-ARBA"/>
</dbReference>
<feature type="coiled-coil region" evidence="4">
    <location>
        <begin position="298"/>
        <end position="325"/>
    </location>
</feature>
<dbReference type="AlphaFoldDB" id="A0A6A7C795"/>
<accession>A0A6A7C795</accession>
<dbReference type="OrthoDB" id="72772at2759"/>
<evidence type="ECO:0000256" key="1">
    <source>
        <dbReference type="ARBA" id="ARBA00009574"/>
    </source>
</evidence>
<dbReference type="PANTHER" id="PTHR15157:SF5">
    <property type="entry name" value="UV RADIATION RESISTANCE-ASSOCIATED GENE PROTEIN"/>
    <property type="match status" value="1"/>
</dbReference>
<keyword evidence="3 4" id="KW-0175">Coiled coil</keyword>
<dbReference type="GO" id="GO:0000323">
    <property type="term" value="C:lytic vacuole"/>
    <property type="evidence" value="ECO:0007669"/>
    <property type="project" value="TreeGrafter"/>
</dbReference>
<dbReference type="Proteomes" id="UP000799421">
    <property type="component" value="Unassembled WGS sequence"/>
</dbReference>
<evidence type="ECO:0000256" key="3">
    <source>
        <dbReference type="ARBA" id="ARBA00023054"/>
    </source>
</evidence>
<name>A0A6A7C795_9PEZI</name>
<dbReference type="GO" id="GO:0035493">
    <property type="term" value="P:SNARE complex assembly"/>
    <property type="evidence" value="ECO:0007669"/>
    <property type="project" value="TreeGrafter"/>
</dbReference>
<comment type="similarity">
    <text evidence="1">Belongs to the ATG14 family.</text>
</comment>
<evidence type="ECO:0000256" key="4">
    <source>
        <dbReference type="SAM" id="Coils"/>
    </source>
</evidence>
<feature type="non-terminal residue" evidence="5">
    <location>
        <position position="544"/>
    </location>
</feature>
<dbReference type="Pfam" id="PF10186">
    <property type="entry name" value="ATG14"/>
    <property type="match status" value="1"/>
</dbReference>
<dbReference type="EMBL" id="MU005962">
    <property type="protein sequence ID" value="KAF2863263.1"/>
    <property type="molecule type" value="Genomic_DNA"/>
</dbReference>
<dbReference type="GO" id="GO:0005768">
    <property type="term" value="C:endosome"/>
    <property type="evidence" value="ECO:0007669"/>
    <property type="project" value="TreeGrafter"/>
</dbReference>
<keyword evidence="6" id="KW-1185">Reference proteome</keyword>
<dbReference type="PANTHER" id="PTHR15157">
    <property type="entry name" value="UV RADIATION RESISTANCE-ASSOCIATED GENE PROTEIN"/>
    <property type="match status" value="1"/>
</dbReference>
<evidence type="ECO:0000256" key="2">
    <source>
        <dbReference type="ARBA" id="ARBA00013807"/>
    </source>
</evidence>
<evidence type="ECO:0000313" key="6">
    <source>
        <dbReference type="Proteomes" id="UP000799421"/>
    </source>
</evidence>
<evidence type="ECO:0000313" key="5">
    <source>
        <dbReference type="EMBL" id="KAF2863263.1"/>
    </source>
</evidence>
<dbReference type="GO" id="GO:0000149">
    <property type="term" value="F:SNARE binding"/>
    <property type="evidence" value="ECO:0007669"/>
    <property type="project" value="TreeGrafter"/>
</dbReference>
<organism evidence="5 6">
    <name type="scientific">Piedraia hortae CBS 480.64</name>
    <dbReference type="NCBI Taxonomy" id="1314780"/>
    <lineage>
        <taxon>Eukaryota</taxon>
        <taxon>Fungi</taxon>
        <taxon>Dikarya</taxon>
        <taxon>Ascomycota</taxon>
        <taxon>Pezizomycotina</taxon>
        <taxon>Dothideomycetes</taxon>
        <taxon>Dothideomycetidae</taxon>
        <taxon>Capnodiales</taxon>
        <taxon>Piedraiaceae</taxon>
        <taxon>Piedraia</taxon>
    </lineage>
</organism>
<feature type="non-terminal residue" evidence="5">
    <location>
        <position position="1"/>
    </location>
</feature>